<keyword evidence="2" id="KW-0276">Fatty acid metabolism</keyword>
<accession>A0AAV7WJ86</accession>
<evidence type="ECO:0000313" key="6">
    <source>
        <dbReference type="EMBL" id="KAJ1212741.1"/>
    </source>
</evidence>
<dbReference type="InterPro" id="IPR000873">
    <property type="entry name" value="AMP-dep_synth/lig_dom"/>
</dbReference>
<dbReference type="GO" id="GO:0005783">
    <property type="term" value="C:endoplasmic reticulum"/>
    <property type="evidence" value="ECO:0007669"/>
    <property type="project" value="TreeGrafter"/>
</dbReference>
<protein>
    <recommendedName>
        <fullName evidence="4">long-chain-fatty-acid--CoA ligase</fullName>
        <ecNumber evidence="4">6.2.1.3</ecNumber>
    </recommendedName>
</protein>
<dbReference type="GO" id="GO:0004467">
    <property type="term" value="F:long-chain fatty acid-CoA ligase activity"/>
    <property type="evidence" value="ECO:0007669"/>
    <property type="project" value="UniProtKB-EC"/>
</dbReference>
<name>A0AAV7WJ86_PLEWA</name>
<dbReference type="Pfam" id="PF00501">
    <property type="entry name" value="AMP-binding"/>
    <property type="match status" value="1"/>
</dbReference>
<comment type="caution">
    <text evidence="6">The sequence shown here is derived from an EMBL/GenBank/DDBJ whole genome shotgun (WGS) entry which is preliminary data.</text>
</comment>
<keyword evidence="1" id="KW-0436">Ligase</keyword>
<evidence type="ECO:0000313" key="7">
    <source>
        <dbReference type="Proteomes" id="UP001066276"/>
    </source>
</evidence>
<dbReference type="AlphaFoldDB" id="A0AAV7WJ86"/>
<sequence length="230" mass="25503">MEEAGPASEPPITTLQLFKDAVQRYGNRPAMAVKRDGRWETTTYLQYYQQCRAAAKSFLKLGLQRFHGVGILGFNSPEWFIADVGAIMAGGIPAGIYTTSSADACQYVASNSEANVLVVENHHQLEKILQIQDQLPHLKAIVQYQDELVKKRPNLYTWKEFMQLGSSVPDAELDAIFDSQKVNQCCTLIYTSGTTGQPKGVMLSHDNVSTTARKALPAKAMRVHEIIIIT</sequence>
<dbReference type="PANTHER" id="PTHR43272">
    <property type="entry name" value="LONG-CHAIN-FATTY-ACID--COA LIGASE"/>
    <property type="match status" value="1"/>
</dbReference>
<keyword evidence="3" id="KW-0443">Lipid metabolism</keyword>
<dbReference type="PROSITE" id="PS00455">
    <property type="entry name" value="AMP_BINDING"/>
    <property type="match status" value="1"/>
</dbReference>
<dbReference type="InterPro" id="IPR042099">
    <property type="entry name" value="ANL_N_sf"/>
</dbReference>
<dbReference type="Gene3D" id="3.40.50.12780">
    <property type="entry name" value="N-terminal domain of ligase-like"/>
    <property type="match status" value="1"/>
</dbReference>
<gene>
    <name evidence="6" type="ORF">NDU88_000388</name>
</gene>
<proteinExistence type="predicted"/>
<organism evidence="6 7">
    <name type="scientific">Pleurodeles waltl</name>
    <name type="common">Iberian ribbed newt</name>
    <dbReference type="NCBI Taxonomy" id="8319"/>
    <lineage>
        <taxon>Eukaryota</taxon>
        <taxon>Metazoa</taxon>
        <taxon>Chordata</taxon>
        <taxon>Craniata</taxon>
        <taxon>Vertebrata</taxon>
        <taxon>Euteleostomi</taxon>
        <taxon>Amphibia</taxon>
        <taxon>Batrachia</taxon>
        <taxon>Caudata</taxon>
        <taxon>Salamandroidea</taxon>
        <taxon>Salamandridae</taxon>
        <taxon>Pleurodelinae</taxon>
        <taxon>Pleurodeles</taxon>
    </lineage>
</organism>
<dbReference type="SUPFAM" id="SSF56801">
    <property type="entry name" value="Acetyl-CoA synthetase-like"/>
    <property type="match status" value="1"/>
</dbReference>
<dbReference type="InterPro" id="IPR020845">
    <property type="entry name" value="AMP-binding_CS"/>
</dbReference>
<reference evidence="6" key="1">
    <citation type="journal article" date="2022" name="bioRxiv">
        <title>Sequencing and chromosome-scale assembly of the giantPleurodeles waltlgenome.</title>
        <authorList>
            <person name="Brown T."/>
            <person name="Elewa A."/>
            <person name="Iarovenko S."/>
            <person name="Subramanian E."/>
            <person name="Araus A.J."/>
            <person name="Petzold A."/>
            <person name="Susuki M."/>
            <person name="Suzuki K.-i.T."/>
            <person name="Hayashi T."/>
            <person name="Toyoda A."/>
            <person name="Oliveira C."/>
            <person name="Osipova E."/>
            <person name="Leigh N.D."/>
            <person name="Simon A."/>
            <person name="Yun M.H."/>
        </authorList>
    </citation>
    <scope>NUCLEOTIDE SEQUENCE</scope>
    <source>
        <strain evidence="6">20211129_DDA</strain>
        <tissue evidence="6">Liver</tissue>
    </source>
</reference>
<evidence type="ECO:0000256" key="2">
    <source>
        <dbReference type="ARBA" id="ARBA00022832"/>
    </source>
</evidence>
<dbReference type="PANTHER" id="PTHR43272:SF80">
    <property type="entry name" value="LONG-CHAIN-FATTY-ACID--COA LIGASE ACSBG2"/>
    <property type="match status" value="1"/>
</dbReference>
<dbReference type="Proteomes" id="UP001066276">
    <property type="component" value="Chromosome 1_1"/>
</dbReference>
<dbReference type="EMBL" id="JANPWB010000001">
    <property type="protein sequence ID" value="KAJ1212741.1"/>
    <property type="molecule type" value="Genomic_DNA"/>
</dbReference>
<keyword evidence="7" id="KW-1185">Reference proteome</keyword>
<evidence type="ECO:0000256" key="4">
    <source>
        <dbReference type="ARBA" id="ARBA00026121"/>
    </source>
</evidence>
<evidence type="ECO:0000256" key="3">
    <source>
        <dbReference type="ARBA" id="ARBA00023098"/>
    </source>
</evidence>
<dbReference type="GO" id="GO:0016020">
    <property type="term" value="C:membrane"/>
    <property type="evidence" value="ECO:0007669"/>
    <property type="project" value="TreeGrafter"/>
</dbReference>
<evidence type="ECO:0000259" key="5">
    <source>
        <dbReference type="Pfam" id="PF00501"/>
    </source>
</evidence>
<evidence type="ECO:0000256" key="1">
    <source>
        <dbReference type="ARBA" id="ARBA00022598"/>
    </source>
</evidence>
<dbReference type="EC" id="6.2.1.3" evidence="4"/>
<feature type="domain" description="AMP-dependent synthetase/ligase" evidence="5">
    <location>
        <begin position="18"/>
        <end position="215"/>
    </location>
</feature>